<keyword evidence="3" id="KW-1185">Reference proteome</keyword>
<name>A0A4V1IPP5_9FUNG</name>
<feature type="non-terminal residue" evidence="2">
    <location>
        <position position="1"/>
    </location>
</feature>
<proteinExistence type="predicted"/>
<accession>A0A4V1IPP5</accession>
<evidence type="ECO:0000313" key="2">
    <source>
        <dbReference type="EMBL" id="RKO83777.1"/>
    </source>
</evidence>
<dbReference type="AlphaFoldDB" id="A0A4V1IPP5"/>
<sequence length="293" mass="31808">CCEVAPGVTPAFEAGVHSQPPNLWGDYTPLHEGMNPEGASEGFLLRLGTKLRLSAVSQYSADDWLPGFTQLVEVVRATADGDGIGNRRRDVLGMSLACQRQWLSLKHRCSKIQFKIFPPNRPAGDEEEILLDLLEIDNRKWLGVMGLVGEPRSDGREVGGDRRQAGEDRDLLGGGGGRQGEVGGWRGKVAMMFRRFVQTFDLNFRIDEFRFSKFASKGGIGGHAVSDQVGLHNTERWEGVTAGGVAGGADGNRKGGVWGFAELLDREGCTGWGMMPKGGWWGAGGLVFFLISN</sequence>
<feature type="compositionally biased region" description="Basic and acidic residues" evidence="1">
    <location>
        <begin position="152"/>
        <end position="171"/>
    </location>
</feature>
<reference evidence="3" key="1">
    <citation type="journal article" date="2018" name="Nat. Microbiol.">
        <title>Leveraging single-cell genomics to expand the fungal tree of life.</title>
        <authorList>
            <person name="Ahrendt S.R."/>
            <person name="Quandt C.A."/>
            <person name="Ciobanu D."/>
            <person name="Clum A."/>
            <person name="Salamov A."/>
            <person name="Andreopoulos B."/>
            <person name="Cheng J.F."/>
            <person name="Woyke T."/>
            <person name="Pelin A."/>
            <person name="Henrissat B."/>
            <person name="Reynolds N.K."/>
            <person name="Benny G.L."/>
            <person name="Smith M.E."/>
            <person name="James T.Y."/>
            <person name="Grigoriev I.V."/>
        </authorList>
    </citation>
    <scope>NUCLEOTIDE SEQUENCE [LARGE SCALE GENOMIC DNA]</scope>
</reference>
<evidence type="ECO:0000313" key="3">
    <source>
        <dbReference type="Proteomes" id="UP000269721"/>
    </source>
</evidence>
<protein>
    <submittedName>
        <fullName evidence="2">Uncharacterized protein</fullName>
    </submittedName>
</protein>
<feature type="region of interest" description="Disordered" evidence="1">
    <location>
        <begin position="152"/>
        <end position="178"/>
    </location>
</feature>
<evidence type="ECO:0000256" key="1">
    <source>
        <dbReference type="SAM" id="MobiDB-lite"/>
    </source>
</evidence>
<dbReference type="Proteomes" id="UP000269721">
    <property type="component" value="Unassembled WGS sequence"/>
</dbReference>
<organism evidence="2 3">
    <name type="scientific">Blyttiomyces helicus</name>
    <dbReference type="NCBI Taxonomy" id="388810"/>
    <lineage>
        <taxon>Eukaryota</taxon>
        <taxon>Fungi</taxon>
        <taxon>Fungi incertae sedis</taxon>
        <taxon>Chytridiomycota</taxon>
        <taxon>Chytridiomycota incertae sedis</taxon>
        <taxon>Chytridiomycetes</taxon>
        <taxon>Chytridiomycetes incertae sedis</taxon>
        <taxon>Blyttiomyces</taxon>
    </lineage>
</organism>
<gene>
    <name evidence="2" type="ORF">BDK51DRAFT_33327</name>
</gene>
<dbReference type="EMBL" id="ML000854">
    <property type="protein sequence ID" value="RKO83777.1"/>
    <property type="molecule type" value="Genomic_DNA"/>
</dbReference>